<dbReference type="AlphaFoldDB" id="A0A498L8U4"/>
<dbReference type="InterPro" id="IPR035899">
    <property type="entry name" value="DBL_dom_sf"/>
</dbReference>
<dbReference type="EMBL" id="QBIY01013469">
    <property type="protein sequence ID" value="RXN03773.1"/>
    <property type="molecule type" value="Genomic_DNA"/>
</dbReference>
<dbReference type="Proteomes" id="UP000290572">
    <property type="component" value="Unassembled WGS sequence"/>
</dbReference>
<reference evidence="3 4" key="1">
    <citation type="submission" date="2018-03" db="EMBL/GenBank/DDBJ databases">
        <title>Draft genome sequence of Rohu Carp (Labeo rohita).</title>
        <authorList>
            <person name="Das P."/>
            <person name="Kushwaha B."/>
            <person name="Joshi C.G."/>
            <person name="Kumar D."/>
            <person name="Nagpure N.S."/>
            <person name="Sahoo L."/>
            <person name="Das S.P."/>
            <person name="Bit A."/>
            <person name="Patnaik S."/>
            <person name="Meher P.K."/>
            <person name="Jayasankar P."/>
            <person name="Koringa P.G."/>
            <person name="Patel N.V."/>
            <person name="Hinsu A.T."/>
            <person name="Kumar R."/>
            <person name="Pandey M."/>
            <person name="Agarwal S."/>
            <person name="Srivastava S."/>
            <person name="Singh M."/>
            <person name="Iquebal M.A."/>
            <person name="Jaiswal S."/>
            <person name="Angadi U.B."/>
            <person name="Kumar N."/>
            <person name="Raza M."/>
            <person name="Shah T.M."/>
            <person name="Rai A."/>
            <person name="Jena J.K."/>
        </authorList>
    </citation>
    <scope>NUCLEOTIDE SEQUENCE [LARGE SCALE GENOMIC DNA]</scope>
    <source>
        <strain evidence="3">DASCIFA01</strain>
        <tissue evidence="3">Testis</tissue>
    </source>
</reference>
<feature type="domain" description="DH" evidence="2">
    <location>
        <begin position="200"/>
        <end position="377"/>
    </location>
</feature>
<evidence type="ECO:0007829" key="5">
    <source>
        <dbReference type="PeptideAtlas" id="A0A498L8U4"/>
    </source>
</evidence>
<protein>
    <submittedName>
        <fullName evidence="3">Rho guanine nucleotide exchange factor 19-like protein</fullName>
    </submittedName>
</protein>
<dbReference type="GO" id="GO:0005085">
    <property type="term" value="F:guanyl-nucleotide exchange factor activity"/>
    <property type="evidence" value="ECO:0007669"/>
    <property type="project" value="InterPro"/>
</dbReference>
<dbReference type="InterPro" id="IPR011993">
    <property type="entry name" value="PH-like_dom_sf"/>
</dbReference>
<name>A0A498L8U4_LABRO</name>
<dbReference type="SMR" id="A0A498L8U4"/>
<dbReference type="InterPro" id="IPR047271">
    <property type="entry name" value="Ephexin-like"/>
</dbReference>
<dbReference type="InterPro" id="IPR000219">
    <property type="entry name" value="DH_dom"/>
</dbReference>
<evidence type="ECO:0000313" key="4">
    <source>
        <dbReference type="Proteomes" id="UP000290572"/>
    </source>
</evidence>
<feature type="compositionally biased region" description="Basic and acidic residues" evidence="1">
    <location>
        <begin position="15"/>
        <end position="34"/>
    </location>
</feature>
<dbReference type="PANTHER" id="PTHR12845">
    <property type="entry name" value="GUANINE NUCLEOTIDE EXCHANGE FACTOR"/>
    <property type="match status" value="1"/>
</dbReference>
<accession>A0A498L8U4</accession>
<organism evidence="3 4">
    <name type="scientific">Labeo rohita</name>
    <name type="common">Indian major carp</name>
    <name type="synonym">Cyprinus rohita</name>
    <dbReference type="NCBI Taxonomy" id="84645"/>
    <lineage>
        <taxon>Eukaryota</taxon>
        <taxon>Metazoa</taxon>
        <taxon>Chordata</taxon>
        <taxon>Craniata</taxon>
        <taxon>Vertebrata</taxon>
        <taxon>Euteleostomi</taxon>
        <taxon>Actinopterygii</taxon>
        <taxon>Neopterygii</taxon>
        <taxon>Teleostei</taxon>
        <taxon>Ostariophysi</taxon>
        <taxon>Cypriniformes</taxon>
        <taxon>Cyprinidae</taxon>
        <taxon>Labeoninae</taxon>
        <taxon>Labeonini</taxon>
        <taxon>Labeo</taxon>
    </lineage>
</organism>
<gene>
    <name evidence="3" type="ORF">ROHU_013223</name>
</gene>
<feature type="region of interest" description="Disordered" evidence="1">
    <location>
        <begin position="603"/>
        <end position="630"/>
    </location>
</feature>
<dbReference type="GO" id="GO:0005634">
    <property type="term" value="C:nucleus"/>
    <property type="evidence" value="ECO:0007669"/>
    <property type="project" value="TreeGrafter"/>
</dbReference>
<sequence length="630" mass="71416">MAHVMEDERIWPDRDAVTKALDGDTDRPELEKNNPETNVENCEASGGLYCTSEGFAEALRSVASSQLWNSMLFSSVFSLESSILKSSDMDCVERADATEVSSQQEETYVAQFESEYINCSVPLYQEYWMNAVRKDLHRAQHTGLSELAASVRLSGLKTPPAISPTPVLSPPGLQAKPYALWQELPQVKSLLNSLSAHEIQLQEAIFELIVSEASYQKSLIVALNVFQCSAELKQILSRVQHHVLFSNLKDVCRDMESHLGEDVVMSQVGDIVLNHQQGFQKVYVPYITNMMYQEALITQLLQGNKKFALILKKLEKDPQCQRQMLKSFLILPFQRITRMTLLLENILKRAKGGCSNVPNLKEAIEAVRKIVEECDRSVQQMKRTELLVCLDKLVDFGNVKAIPLITRGRHLIQEGTLKHLIVGGSHKASVVARKDVYIHLFNDLLLLSVKSGHKYVVQDHALFPDHVCVKEIKTTILGLAPESFLLHLTKNHNRTSTALILAAHKRYRRFLKLCEEWPKDESKKGRDLGTFLRQRVASAFREGENTQISDPEKCDQMYESLARINSNVYKEKFPRAKDTSFTGVTVEECRMLLATGNMQQTDEEKKGLWKTLMDRFSSKPEDGTPEKTEK</sequence>
<dbReference type="PROSITE" id="PS50010">
    <property type="entry name" value="DH_2"/>
    <property type="match status" value="1"/>
</dbReference>
<evidence type="ECO:0000259" key="2">
    <source>
        <dbReference type="PROSITE" id="PS50010"/>
    </source>
</evidence>
<proteinExistence type="evidence at protein level"/>
<evidence type="ECO:0000313" key="3">
    <source>
        <dbReference type="EMBL" id="RXN03773.1"/>
    </source>
</evidence>
<dbReference type="GO" id="GO:0005737">
    <property type="term" value="C:cytoplasm"/>
    <property type="evidence" value="ECO:0007669"/>
    <property type="project" value="TreeGrafter"/>
</dbReference>
<comment type="caution">
    <text evidence="3">The sequence shown here is derived from an EMBL/GenBank/DDBJ whole genome shotgun (WGS) entry which is preliminary data.</text>
</comment>
<evidence type="ECO:0000256" key="1">
    <source>
        <dbReference type="SAM" id="MobiDB-lite"/>
    </source>
</evidence>
<dbReference type="SUPFAM" id="SSF50729">
    <property type="entry name" value="PH domain-like"/>
    <property type="match status" value="1"/>
</dbReference>
<keyword evidence="4" id="KW-1185">Reference proteome</keyword>
<dbReference type="PANTHER" id="PTHR12845:SF2">
    <property type="entry name" value="DH DOMAIN-CONTAINING PROTEIN-RELATED"/>
    <property type="match status" value="1"/>
</dbReference>
<dbReference type="Pfam" id="PF20180">
    <property type="entry name" value="UQCC2_CBP6"/>
    <property type="match status" value="1"/>
</dbReference>
<dbReference type="STRING" id="84645.A0A498L8U4"/>
<dbReference type="Gene3D" id="2.30.29.30">
    <property type="entry name" value="Pleckstrin-homology domain (PH domain)/Phosphotyrosine-binding domain (PTB)"/>
    <property type="match status" value="1"/>
</dbReference>
<dbReference type="SMART" id="SM00325">
    <property type="entry name" value="RhoGEF"/>
    <property type="match status" value="1"/>
</dbReference>
<dbReference type="Gene3D" id="1.20.900.10">
    <property type="entry name" value="Dbl homology (DH) domain"/>
    <property type="match status" value="1"/>
</dbReference>
<dbReference type="Pfam" id="PF00621">
    <property type="entry name" value="RhoGEF"/>
    <property type="match status" value="1"/>
</dbReference>
<feature type="region of interest" description="Disordered" evidence="1">
    <location>
        <begin position="15"/>
        <end position="37"/>
    </location>
</feature>
<dbReference type="CDD" id="cd00160">
    <property type="entry name" value="RhoGEF"/>
    <property type="match status" value="1"/>
</dbReference>
<keyword evidence="5" id="KW-1267">Proteomics identification</keyword>
<dbReference type="SUPFAM" id="SSF48065">
    <property type="entry name" value="DBL homology domain (DH-domain)"/>
    <property type="match status" value="1"/>
</dbReference>